<feature type="active site" evidence="5">
    <location>
        <position position="318"/>
    </location>
</feature>
<dbReference type="GO" id="GO:0004029">
    <property type="term" value="F:aldehyde dehydrogenase (NAD+) activity"/>
    <property type="evidence" value="ECO:0007669"/>
    <property type="project" value="UniProtKB-EC"/>
</dbReference>
<comment type="catalytic activity">
    <reaction evidence="4">
        <text>an aldehyde + NAD(+) + H2O = a carboxylate + NADH + 2 H(+)</text>
        <dbReference type="Rhea" id="RHEA:16185"/>
        <dbReference type="ChEBI" id="CHEBI:15377"/>
        <dbReference type="ChEBI" id="CHEBI:15378"/>
        <dbReference type="ChEBI" id="CHEBI:17478"/>
        <dbReference type="ChEBI" id="CHEBI:29067"/>
        <dbReference type="ChEBI" id="CHEBI:57540"/>
        <dbReference type="ChEBI" id="CHEBI:57945"/>
        <dbReference type="EC" id="1.2.1.3"/>
    </reaction>
</comment>
<gene>
    <name evidence="9" type="ORF">E4U60_003248</name>
</gene>
<proteinExistence type="inferred from homology"/>
<evidence type="ECO:0000256" key="1">
    <source>
        <dbReference type="ARBA" id="ARBA00009986"/>
    </source>
</evidence>
<evidence type="ECO:0000256" key="5">
    <source>
        <dbReference type="PROSITE-ProRule" id="PRU10007"/>
    </source>
</evidence>
<comment type="caution">
    <text evidence="9">The sequence shown here is derived from an EMBL/GenBank/DDBJ whole genome shotgun (WGS) entry which is preliminary data.</text>
</comment>
<evidence type="ECO:0000259" key="8">
    <source>
        <dbReference type="Pfam" id="PF00171"/>
    </source>
</evidence>
<dbReference type="CDD" id="cd07098">
    <property type="entry name" value="ALDH_F15-22"/>
    <property type="match status" value="1"/>
</dbReference>
<reference evidence="9 10" key="1">
    <citation type="journal article" date="2020" name="bioRxiv">
        <title>Whole genome comparisons of ergot fungi reveals the divergence and evolution of species within the genus Claviceps are the result of varying mechanisms driving genome evolution and host range expansion.</title>
        <authorList>
            <person name="Wyka S.A."/>
            <person name="Mondo S.J."/>
            <person name="Liu M."/>
            <person name="Dettman J."/>
            <person name="Nalam V."/>
            <person name="Broders K.D."/>
        </authorList>
    </citation>
    <scope>NUCLEOTIDE SEQUENCE [LARGE SCALE GENOMIC DNA]</scope>
    <source>
        <strain evidence="9 10">CCC 1485</strain>
    </source>
</reference>
<dbReference type="OrthoDB" id="310895at2759"/>
<dbReference type="PROSITE" id="PS00070">
    <property type="entry name" value="ALDEHYDE_DEHYDR_CYS"/>
    <property type="match status" value="1"/>
</dbReference>
<protein>
    <recommendedName>
        <fullName evidence="3">aldehyde dehydrogenase (NAD(+))</fullName>
        <ecNumber evidence="3">1.2.1.3</ecNumber>
    </recommendedName>
</protein>
<dbReference type="PANTHER" id="PTHR11699">
    <property type="entry name" value="ALDEHYDE DEHYDROGENASE-RELATED"/>
    <property type="match status" value="1"/>
</dbReference>
<organism evidence="9 10">
    <name type="scientific">Claviceps pazoutovae</name>
    <dbReference type="NCBI Taxonomy" id="1649127"/>
    <lineage>
        <taxon>Eukaryota</taxon>
        <taxon>Fungi</taxon>
        <taxon>Dikarya</taxon>
        <taxon>Ascomycota</taxon>
        <taxon>Pezizomycotina</taxon>
        <taxon>Sordariomycetes</taxon>
        <taxon>Hypocreomycetidae</taxon>
        <taxon>Hypocreales</taxon>
        <taxon>Clavicipitaceae</taxon>
        <taxon>Claviceps</taxon>
    </lineage>
</organism>
<dbReference type="EC" id="1.2.1.3" evidence="3"/>
<name>A0A9P7MAE6_9HYPO</name>
<evidence type="ECO:0000256" key="7">
    <source>
        <dbReference type="SAM" id="Phobius"/>
    </source>
</evidence>
<feature type="domain" description="Aldehyde dehydrogenase" evidence="8">
    <location>
        <begin position="80"/>
        <end position="548"/>
    </location>
</feature>
<keyword evidence="7" id="KW-0812">Transmembrane</keyword>
<dbReference type="Gene3D" id="3.40.605.10">
    <property type="entry name" value="Aldehyde Dehydrogenase, Chain A, domain 1"/>
    <property type="match status" value="1"/>
</dbReference>
<evidence type="ECO:0000256" key="2">
    <source>
        <dbReference type="ARBA" id="ARBA00023002"/>
    </source>
</evidence>
<keyword evidence="7" id="KW-1133">Transmembrane helix</keyword>
<feature type="transmembrane region" description="Helical" evidence="7">
    <location>
        <begin position="12"/>
        <end position="33"/>
    </location>
</feature>
<dbReference type="InterPro" id="IPR015590">
    <property type="entry name" value="Aldehyde_DH_dom"/>
</dbReference>
<dbReference type="InterPro" id="IPR016160">
    <property type="entry name" value="Ald_DH_CS_CYS"/>
</dbReference>
<evidence type="ECO:0000256" key="3">
    <source>
        <dbReference type="ARBA" id="ARBA00024226"/>
    </source>
</evidence>
<keyword evidence="2 6" id="KW-0560">Oxidoreductase</keyword>
<dbReference type="PROSITE" id="PS00687">
    <property type="entry name" value="ALDEHYDE_DEHYDR_GLU"/>
    <property type="match status" value="1"/>
</dbReference>
<dbReference type="Gene3D" id="3.40.309.10">
    <property type="entry name" value="Aldehyde Dehydrogenase, Chain A, domain 2"/>
    <property type="match status" value="1"/>
</dbReference>
<evidence type="ECO:0000313" key="10">
    <source>
        <dbReference type="Proteomes" id="UP000706124"/>
    </source>
</evidence>
<keyword evidence="10" id="KW-1185">Reference proteome</keyword>
<dbReference type="AlphaFoldDB" id="A0A9P7MAE6"/>
<accession>A0A9P7MAE6</accession>
<dbReference type="SUPFAM" id="SSF53720">
    <property type="entry name" value="ALDH-like"/>
    <property type="match status" value="1"/>
</dbReference>
<dbReference type="InterPro" id="IPR016162">
    <property type="entry name" value="Ald_DH_N"/>
</dbReference>
<dbReference type="FunFam" id="3.40.309.10:FF:000024">
    <property type="entry name" value="Betaine aldehyde dehydrogenase"/>
    <property type="match status" value="1"/>
</dbReference>
<dbReference type="InterPro" id="IPR029510">
    <property type="entry name" value="Ald_DH_CS_GLU"/>
</dbReference>
<comment type="similarity">
    <text evidence="1 6">Belongs to the aldehyde dehydrogenase family.</text>
</comment>
<dbReference type="InterPro" id="IPR016163">
    <property type="entry name" value="Ald_DH_C"/>
</dbReference>
<evidence type="ECO:0000313" key="9">
    <source>
        <dbReference type="EMBL" id="KAG5935300.1"/>
    </source>
</evidence>
<dbReference type="EMBL" id="SRPO01000262">
    <property type="protein sequence ID" value="KAG5935300.1"/>
    <property type="molecule type" value="Genomic_DNA"/>
</dbReference>
<dbReference type="Pfam" id="PF00171">
    <property type="entry name" value="Aldedh"/>
    <property type="match status" value="1"/>
</dbReference>
<sequence length="605" mass="65009">MCSSSVEPLRTAWLFLGEHALFVQIVIAVAVLLTTYCLGGTAPSIYEGCSTSASRDYIVSPAKFPGPETTSDEANATNSGSADIHCYAPATGQLLGVVHASTPDEIDCAVAAAAEAQKAWSETSFSERRAVLRSLMRFILNHGREICRIAALDSGKTLVDAQLGEILVTVEKIRWTLKHGEQALRPSRRPTNLLLSYKRNTVHYEPMGVIAALVSWNYPFHNMMGPIISALFTGNAIVVKVSEQTAWSSAWFLDVARGALEAHGHDARVIQMVACWPKAAAHITSHPHIRHITFIGSQSVARHVAASAAKTLTPVVAELGGKDPFIVLDSAPSADLPRIVEIILRGTFQAAGQNCIGIERVIAATGHYDKLVDMLAPRVQALRLGPDADVGAMISKQSFDRLEALIADAVTHGARLLAGGKRYTHPDYPKGHYFQPTLLVDVSPDMEIAQQECFGPVLTLLRAPSSSPEDILAIANAPDFGLGASVHGSERDPSMAPILRGLKAGMVAVNDFAVYYAAQLPFGGVAGSGYGRFAGEEGLRGICNLKSVCEDRFAWLGIRTAIPRPVQYPVASQDKGWQFAQGVIEVGYGGLWTKVKGLRKIVDNM</sequence>
<evidence type="ECO:0000256" key="4">
    <source>
        <dbReference type="ARBA" id="ARBA00049194"/>
    </source>
</evidence>
<evidence type="ECO:0000256" key="6">
    <source>
        <dbReference type="RuleBase" id="RU003345"/>
    </source>
</evidence>
<dbReference type="InterPro" id="IPR016161">
    <property type="entry name" value="Ald_DH/histidinol_DH"/>
</dbReference>
<dbReference type="Proteomes" id="UP000706124">
    <property type="component" value="Unassembled WGS sequence"/>
</dbReference>
<keyword evidence="7" id="KW-0472">Membrane</keyword>